<feature type="region of interest" description="Disordered" evidence="1">
    <location>
        <begin position="1"/>
        <end position="24"/>
    </location>
</feature>
<proteinExistence type="predicted"/>
<dbReference type="OrthoDB" id="345880at2"/>
<organism evidence="2 3">
    <name type="scientific">Ktedonosporobacter rubrisoli</name>
    <dbReference type="NCBI Taxonomy" id="2509675"/>
    <lineage>
        <taxon>Bacteria</taxon>
        <taxon>Bacillati</taxon>
        <taxon>Chloroflexota</taxon>
        <taxon>Ktedonobacteria</taxon>
        <taxon>Ktedonobacterales</taxon>
        <taxon>Ktedonosporobacteraceae</taxon>
        <taxon>Ktedonosporobacter</taxon>
    </lineage>
</organism>
<evidence type="ECO:0000313" key="2">
    <source>
        <dbReference type="EMBL" id="QBD74984.1"/>
    </source>
</evidence>
<reference evidence="2 3" key="1">
    <citation type="submission" date="2019-01" db="EMBL/GenBank/DDBJ databases">
        <title>Ktedonosporobacter rubrisoli SCAWS-G2.</title>
        <authorList>
            <person name="Huang Y."/>
            <person name="Yan B."/>
        </authorList>
    </citation>
    <scope>NUCLEOTIDE SEQUENCE [LARGE SCALE GENOMIC DNA]</scope>
    <source>
        <strain evidence="2 3">SCAWS-G2</strain>
    </source>
</reference>
<dbReference type="EMBL" id="CP035758">
    <property type="protein sequence ID" value="QBD74984.1"/>
    <property type="molecule type" value="Genomic_DNA"/>
</dbReference>
<evidence type="ECO:0000313" key="3">
    <source>
        <dbReference type="Proteomes" id="UP000290365"/>
    </source>
</evidence>
<evidence type="ECO:0000256" key="1">
    <source>
        <dbReference type="SAM" id="MobiDB-lite"/>
    </source>
</evidence>
<keyword evidence="3" id="KW-1185">Reference proteome</keyword>
<accession>A0A4P6JIS5</accession>
<dbReference type="Proteomes" id="UP000290365">
    <property type="component" value="Chromosome"/>
</dbReference>
<dbReference type="KEGG" id="kbs:EPA93_02835"/>
<dbReference type="RefSeq" id="WP_129885583.1">
    <property type="nucleotide sequence ID" value="NZ_CP035758.1"/>
</dbReference>
<name>A0A4P6JIS5_KTERU</name>
<sequence>MTNTDGSALQASSQATSTTASETVLANPSATIVPATSTTETTSTNLISKYMEHNLLLNGDAEAGPGATRPEEVIKSIPGWTTTGTFTPVKYDAISGTLQSSDPGPENRGENFFAGGIADNPNAVASAIQTIDLTEVTPLVDKGHVTYTLLAYLGGFGNFSNAADVQALFLDTNGQEIATAQVGPVLNQDRTIGSVTHQT</sequence>
<feature type="compositionally biased region" description="Low complexity" evidence="1">
    <location>
        <begin position="7"/>
        <end position="23"/>
    </location>
</feature>
<gene>
    <name evidence="2" type="ORF">EPA93_02835</name>
</gene>
<dbReference type="AlphaFoldDB" id="A0A4P6JIS5"/>
<protein>
    <submittedName>
        <fullName evidence="2">Uncharacterized protein</fullName>
    </submittedName>
</protein>